<evidence type="ECO:0000313" key="3">
    <source>
        <dbReference type="Proteomes" id="UP000281647"/>
    </source>
</evidence>
<name>A0A432V2E2_9HYPH</name>
<dbReference type="OrthoDB" id="7268941at2"/>
<evidence type="ECO:0000256" key="1">
    <source>
        <dbReference type="SAM" id="MobiDB-lite"/>
    </source>
</evidence>
<keyword evidence="3" id="KW-1185">Reference proteome</keyword>
<evidence type="ECO:0000313" key="2">
    <source>
        <dbReference type="EMBL" id="RUM96347.1"/>
    </source>
</evidence>
<proteinExistence type="predicted"/>
<dbReference type="EMBL" id="RKST01000020">
    <property type="protein sequence ID" value="RUM96347.1"/>
    <property type="molecule type" value="Genomic_DNA"/>
</dbReference>
<comment type="caution">
    <text evidence="2">The sequence shown here is derived from an EMBL/GenBank/DDBJ whole genome shotgun (WGS) entry which is preliminary data.</text>
</comment>
<feature type="region of interest" description="Disordered" evidence="1">
    <location>
        <begin position="66"/>
        <end position="93"/>
    </location>
</feature>
<dbReference type="AlphaFoldDB" id="A0A432V2E2"/>
<reference evidence="2 3" key="1">
    <citation type="submission" date="2018-11" db="EMBL/GenBank/DDBJ databases">
        <title>Pseudaminobacter arsenicus sp. nov., an arsenic-resistant bacterium isolated from arsenic-rich aquifers.</title>
        <authorList>
            <person name="Mu Y."/>
        </authorList>
    </citation>
    <scope>NUCLEOTIDE SEQUENCE [LARGE SCALE GENOMIC DNA]</scope>
    <source>
        <strain evidence="2 3">CB3</strain>
    </source>
</reference>
<dbReference type="Proteomes" id="UP000281647">
    <property type="component" value="Unassembled WGS sequence"/>
</dbReference>
<gene>
    <name evidence="2" type="ORF">EET67_18540</name>
</gene>
<protein>
    <submittedName>
        <fullName evidence="2">Uncharacterized protein</fullName>
    </submittedName>
</protein>
<sequence>MTSALLRNHLRSIRWSSATLAEALECDETTVIGWLLGFDAIPTQVAVWVEALAEMHERCSKLKPRLGEEPTLTPMDRAAEQLRQLGKGPRARS</sequence>
<organism evidence="2 3">
    <name type="scientific">Borborobacter arsenicus</name>
    <dbReference type="NCBI Taxonomy" id="1851146"/>
    <lineage>
        <taxon>Bacteria</taxon>
        <taxon>Pseudomonadati</taxon>
        <taxon>Pseudomonadota</taxon>
        <taxon>Alphaproteobacteria</taxon>
        <taxon>Hyphomicrobiales</taxon>
        <taxon>Phyllobacteriaceae</taxon>
        <taxon>Borborobacter</taxon>
    </lineage>
</organism>
<accession>A0A432V2E2</accession>